<evidence type="ECO:0000313" key="2">
    <source>
        <dbReference type="EMBL" id="MBI4251464.1"/>
    </source>
</evidence>
<evidence type="ECO:0000313" key="3">
    <source>
        <dbReference type="Proteomes" id="UP000752292"/>
    </source>
</evidence>
<dbReference type="PANTHER" id="PTHR16943:SF8">
    <property type="entry name" value="2-METHYLCITRATE DEHYDRATASE"/>
    <property type="match status" value="1"/>
</dbReference>
<reference evidence="2" key="1">
    <citation type="submission" date="2020-07" db="EMBL/GenBank/DDBJ databases">
        <title>Huge and variable diversity of episymbiotic CPR bacteria and DPANN archaea in groundwater ecosystems.</title>
        <authorList>
            <person name="He C.Y."/>
            <person name="Keren R."/>
            <person name="Whittaker M."/>
            <person name="Farag I.F."/>
            <person name="Doudna J."/>
            <person name="Cate J.H.D."/>
            <person name="Banfield J.F."/>
        </authorList>
    </citation>
    <scope>NUCLEOTIDE SEQUENCE</scope>
    <source>
        <strain evidence="2">NC_groundwater_1370_Ag_S-0.2um_69_93</strain>
    </source>
</reference>
<feature type="domain" description="MmgE/PrpD C-terminal" evidence="1">
    <location>
        <begin position="2"/>
        <end position="110"/>
    </location>
</feature>
<dbReference type="EMBL" id="JACQRX010000148">
    <property type="protein sequence ID" value="MBI4251464.1"/>
    <property type="molecule type" value="Genomic_DNA"/>
</dbReference>
<dbReference type="Gene3D" id="3.30.1330.120">
    <property type="entry name" value="2-methylcitrate dehydratase PrpD"/>
    <property type="match status" value="1"/>
</dbReference>
<dbReference type="InterPro" id="IPR045337">
    <property type="entry name" value="MmgE_PrpD_C"/>
</dbReference>
<feature type="non-terminal residue" evidence="2">
    <location>
        <position position="1"/>
    </location>
</feature>
<dbReference type="GO" id="GO:0016829">
    <property type="term" value="F:lyase activity"/>
    <property type="evidence" value="ECO:0007669"/>
    <property type="project" value="InterPro"/>
</dbReference>
<dbReference type="SUPFAM" id="SSF103378">
    <property type="entry name" value="2-methylcitrate dehydratase PrpD"/>
    <property type="match status" value="1"/>
</dbReference>
<comment type="caution">
    <text evidence="2">The sequence shown here is derived from an EMBL/GenBank/DDBJ whole genome shotgun (WGS) entry which is preliminary data.</text>
</comment>
<dbReference type="InterPro" id="IPR042188">
    <property type="entry name" value="MmgE/PrpD_sf_2"/>
</dbReference>
<dbReference type="InterPro" id="IPR036148">
    <property type="entry name" value="MmgE/PrpD_sf"/>
</dbReference>
<evidence type="ECO:0000259" key="1">
    <source>
        <dbReference type="Pfam" id="PF19305"/>
    </source>
</evidence>
<name>A0A932ZU22_UNCTE</name>
<organism evidence="2 3">
    <name type="scientific">Tectimicrobiota bacterium</name>
    <dbReference type="NCBI Taxonomy" id="2528274"/>
    <lineage>
        <taxon>Bacteria</taxon>
        <taxon>Pseudomonadati</taxon>
        <taxon>Nitrospinota/Tectimicrobiota group</taxon>
        <taxon>Candidatus Tectimicrobiota</taxon>
    </lineage>
</organism>
<dbReference type="AlphaFoldDB" id="A0A932ZU22"/>
<accession>A0A932ZU22</accession>
<gene>
    <name evidence="2" type="ORF">HY618_03310</name>
</gene>
<proteinExistence type="predicted"/>
<dbReference type="Proteomes" id="UP000752292">
    <property type="component" value="Unassembled WGS sequence"/>
</dbReference>
<sequence>EGKFSMQFCLASAVVDGRVSIPQFEEDRVRRPEVEALQRRVTFEVDPELARDDPESHRAEVWVRLKGGREVRRLETRPKGHVERPIPAGELREKFMECALASLSKDQAEAAWEGWWGLEGARDIGPLTRLLQPA</sequence>
<dbReference type="PANTHER" id="PTHR16943">
    <property type="entry name" value="2-METHYLCITRATE DEHYDRATASE-RELATED"/>
    <property type="match status" value="1"/>
</dbReference>
<dbReference type="Pfam" id="PF19305">
    <property type="entry name" value="MmgE_PrpD_C"/>
    <property type="match status" value="1"/>
</dbReference>
<dbReference type="InterPro" id="IPR005656">
    <property type="entry name" value="MmgE_PrpD"/>
</dbReference>
<protein>
    <submittedName>
        <fullName evidence="2">MmgE/PrpD family protein</fullName>
    </submittedName>
</protein>